<dbReference type="SUPFAM" id="SSF52833">
    <property type="entry name" value="Thioredoxin-like"/>
    <property type="match status" value="1"/>
</dbReference>
<dbReference type="InterPro" id="IPR006660">
    <property type="entry name" value="Arsenate_reductase-like"/>
</dbReference>
<evidence type="ECO:0000256" key="2">
    <source>
        <dbReference type="PROSITE-ProRule" id="PRU01282"/>
    </source>
</evidence>
<sequence length="116" mass="12881">MLSLYGIPNCGSVKKARLWLENHGIDYCFHDFKKAGIDTARLESWLDQVPVDTLVNRKGTTWRGLSDADKARAASRDGAIGLMQQYPSLIKRPVVETGSSLLVGFDETRYTESFGA</sequence>
<evidence type="ECO:0000313" key="3">
    <source>
        <dbReference type="EMBL" id="ASJ24852.1"/>
    </source>
</evidence>
<dbReference type="Gene3D" id="3.40.30.10">
    <property type="entry name" value="Glutaredoxin"/>
    <property type="match status" value="1"/>
</dbReference>
<evidence type="ECO:0000313" key="4">
    <source>
        <dbReference type="Proteomes" id="UP000197424"/>
    </source>
</evidence>
<comment type="similarity">
    <text evidence="1 2">Belongs to the ArsC family.</text>
</comment>
<dbReference type="Proteomes" id="UP000197424">
    <property type="component" value="Chromosome"/>
</dbReference>
<gene>
    <name evidence="3" type="ORF">LHGZ1_2021</name>
</gene>
<dbReference type="InterPro" id="IPR036249">
    <property type="entry name" value="Thioredoxin-like_sf"/>
</dbReference>
<proteinExistence type="inferred from homology"/>
<dbReference type="CDD" id="cd03035">
    <property type="entry name" value="ArsC_Yffb"/>
    <property type="match status" value="1"/>
</dbReference>
<dbReference type="InterPro" id="IPR006504">
    <property type="entry name" value="Tscrpt_reg_Spx/MgsR"/>
</dbReference>
<name>A0A248LJM2_9NEIS</name>
<dbReference type="AlphaFoldDB" id="A0A248LJM2"/>
<dbReference type="PROSITE" id="PS51353">
    <property type="entry name" value="ARSC"/>
    <property type="match status" value="1"/>
</dbReference>
<dbReference type="PANTHER" id="PTHR30041">
    <property type="entry name" value="ARSENATE REDUCTASE"/>
    <property type="match status" value="1"/>
</dbReference>
<dbReference type="RefSeq" id="WP_088860968.1">
    <property type="nucleotide sequence ID" value="NZ_CP022115.1"/>
</dbReference>
<dbReference type="NCBIfam" id="TIGR01617">
    <property type="entry name" value="arsC_related"/>
    <property type="match status" value="1"/>
</dbReference>
<dbReference type="PANTHER" id="PTHR30041:SF8">
    <property type="entry name" value="PROTEIN YFFB"/>
    <property type="match status" value="1"/>
</dbReference>
<reference evidence="4" key="1">
    <citation type="submission" date="2017-06" db="EMBL/GenBank/DDBJ databases">
        <title>Whole genome sequence of Laribacter hongkongensis LHGZ1.</title>
        <authorList>
            <person name="Chen D."/>
            <person name="Wu H."/>
            <person name="Chen J."/>
        </authorList>
    </citation>
    <scope>NUCLEOTIDE SEQUENCE [LARGE SCALE GENOMIC DNA]</scope>
    <source>
        <strain evidence="4">LHGZ1</strain>
    </source>
</reference>
<organism evidence="3 4">
    <name type="scientific">Laribacter hongkongensis</name>
    <dbReference type="NCBI Taxonomy" id="168471"/>
    <lineage>
        <taxon>Bacteria</taxon>
        <taxon>Pseudomonadati</taxon>
        <taxon>Pseudomonadota</taxon>
        <taxon>Betaproteobacteria</taxon>
        <taxon>Neisseriales</taxon>
        <taxon>Aquaspirillaceae</taxon>
        <taxon>Laribacter</taxon>
    </lineage>
</organism>
<dbReference type="OrthoDB" id="9803749at2"/>
<accession>A0A248LJM2</accession>
<protein>
    <submittedName>
        <fullName evidence="3">ArsC family transcriptional regulator</fullName>
    </submittedName>
</protein>
<evidence type="ECO:0000256" key="1">
    <source>
        <dbReference type="ARBA" id="ARBA00007198"/>
    </source>
</evidence>
<dbReference type="EMBL" id="CP022115">
    <property type="protein sequence ID" value="ASJ24852.1"/>
    <property type="molecule type" value="Genomic_DNA"/>
</dbReference>
<dbReference type="Pfam" id="PF03960">
    <property type="entry name" value="ArsC"/>
    <property type="match status" value="1"/>
</dbReference>